<dbReference type="SUPFAM" id="SSF48726">
    <property type="entry name" value="Immunoglobulin"/>
    <property type="match status" value="9"/>
</dbReference>
<dbReference type="Gene3D" id="2.60.40.10">
    <property type="entry name" value="Immunoglobulins"/>
    <property type="match status" value="12"/>
</dbReference>
<keyword evidence="2" id="KW-0812">Transmembrane</keyword>
<feature type="domain" description="Ig-like" evidence="4">
    <location>
        <begin position="956"/>
        <end position="1040"/>
    </location>
</feature>
<keyword evidence="5" id="KW-1185">Reference proteome</keyword>
<dbReference type="SMART" id="SM00409">
    <property type="entry name" value="IG"/>
    <property type="match status" value="9"/>
</dbReference>
<feature type="domain" description="Ig-like" evidence="4">
    <location>
        <begin position="120"/>
        <end position="202"/>
    </location>
</feature>
<feature type="domain" description="Ig-like" evidence="4">
    <location>
        <begin position="497"/>
        <end position="565"/>
    </location>
</feature>
<feature type="compositionally biased region" description="Polar residues" evidence="1">
    <location>
        <begin position="1272"/>
        <end position="1287"/>
    </location>
</feature>
<feature type="signal peptide" evidence="3">
    <location>
        <begin position="1"/>
        <end position="22"/>
    </location>
</feature>
<evidence type="ECO:0000313" key="7">
    <source>
        <dbReference type="RefSeq" id="XP_053532473.1"/>
    </source>
</evidence>
<dbReference type="InterPro" id="IPR007110">
    <property type="entry name" value="Ig-like_dom"/>
</dbReference>
<protein>
    <submittedName>
        <fullName evidence="6 7">Uncharacterized protein LOC108259384 isoform X1</fullName>
    </submittedName>
</protein>
<evidence type="ECO:0000256" key="1">
    <source>
        <dbReference type="SAM" id="MobiDB-lite"/>
    </source>
</evidence>
<dbReference type="PANTHER" id="PTHR46013:SF4">
    <property type="entry name" value="B-CELL RECEPTOR CD22-RELATED"/>
    <property type="match status" value="1"/>
</dbReference>
<feature type="region of interest" description="Disordered" evidence="1">
    <location>
        <begin position="1255"/>
        <end position="1287"/>
    </location>
</feature>
<dbReference type="InterPro" id="IPR036179">
    <property type="entry name" value="Ig-like_dom_sf"/>
</dbReference>
<feature type="domain" description="Ig-like" evidence="4">
    <location>
        <begin position="1046"/>
        <end position="1133"/>
    </location>
</feature>
<dbReference type="InterPro" id="IPR003599">
    <property type="entry name" value="Ig_sub"/>
</dbReference>
<keyword evidence="3" id="KW-0732">Signal</keyword>
<feature type="domain" description="Ig-like" evidence="4">
    <location>
        <begin position="686"/>
        <end position="754"/>
    </location>
</feature>
<feature type="chain" id="PRO_5044698475" evidence="3">
    <location>
        <begin position="23"/>
        <end position="1343"/>
    </location>
</feature>
<accession>A0A9F7TGM0</accession>
<dbReference type="GeneID" id="108259384"/>
<evidence type="ECO:0000313" key="5">
    <source>
        <dbReference type="Proteomes" id="UP000221080"/>
    </source>
</evidence>
<sequence>MLNRTRLFSTAAVLMLLAGVQAQRSVTLSSQSLCAVTGSTVKIPCTYSSSYYRRPKEWYRVQSSEGEPRDLSKDPQYSGRVSVRTVTSDCELTVRNVRASDSGVYNFRFKTWSSGWISAPSGVHLTVTDLQVKVDPNTVGQRELELTCSATCSFSTHRFYWYRNGQFEQYLTEASIVIDSTHLSNVGSYSCQVYESQHRSPSVCVLGKECWGVTYTPERVCALKDTSIDLSCSYKHPAGHTVIKSVWFIKDQTGVEPVDVREDEEYQGRVQYTQISQNNCSLRITNLRERDAQTYRFRFYTDGGKYTGQPGVSLSVTDLKVTVSDWGSWNKKLSCITTCTLSNDPTYIWYKNGQRVTDRYINELDVKSEESGSYSCAVRGHEELRSPAVCVLDEKSCWSVTYSTQNICSLIGSSVDIHSYYTFPNRYKVTKVFWFIKDQTGVEAVDVREDEEYQGRVQYTQISQNNCRLRITNLRETHAQTYRFRFYTDGGKYTGQPGVSLSVTDLKVTVSNSGSWKKKLSCITTCTLSNDPTYIWYKNGQRVTDRYINELDVKSEESGSYSCAVRGHEELRSPAVCVFSEKSCWSVTYSTQNICSLIGSSVDIHSYYTFPNRYKVTKVFWFIKDQTGVEPVDVREDEEYQGRVQYTQISQNNCRLRITNLRERDAQTYRFRFYTDDPTGEYTGDPGVSLSVTDLKVRVSDWGSWKKKLSCITTCTLSSNPTYIWYKNGQRVTDRYINELDVKSEEPGSYSCAVRGHEELRSPAVCVLDEKSCWSVTYSTQNICSLIGSSVDIHSYYTFPNHYKVTEVFWFIKDQTGVEPVDVREDEEYQGRVQYTQISQNNCSLRITNLRERDTQTYRFRFYTDVGKYTGDPGVSLSVTDLKVTVSDWREQYMNLICITTCTLSNNPTYIWYKNGQRVSECKSASCSVAAVGGAVSYSCAVEGHDSLLSPPVYSPKNTRAVVLSSGDTEEGDSVTLSCSSDANPPVLAYSWFKQRAAADTLLTTGQNYSISNISSQHSGLYYCTAHNRLGQHNSTPTLLDVLYLPKNTRAVVLSSGDTVEGGSVTLSCSSDANPPVLTYSWFKQRAAADTLLTTGQNYSISNISSQHSGLYYCTAHNRLGQHNSTPTHLDVLYSPRNTSIVPSVSGDLFTLVCRSDSNPNSSYTWYKKTEGDVKIIENGTNLTLSSRADGFYYCKASNGFGSSNSSEWEHTSDTDNSVVKYAASGVTVALVLLVLLFIAVFLWIRRRASLFSNRSEDNSKNNSAPVYGNVSAMTSDPTQTASSEDQDNLQYSSVYFRNSHTQEAPLYSTVQLTEEVEYATVSLAKSRAVPEDEIYNNLKLNQ</sequence>
<feature type="domain" description="Ig-like" evidence="4">
    <location>
        <begin position="310"/>
        <end position="378"/>
    </location>
</feature>
<dbReference type="InterPro" id="IPR003598">
    <property type="entry name" value="Ig_sub2"/>
</dbReference>
<reference evidence="5" key="1">
    <citation type="journal article" date="2016" name="Nat. Commun.">
        <title>The channel catfish genome sequence provides insights into the evolution of scale formation in teleosts.</title>
        <authorList>
            <person name="Liu Z."/>
            <person name="Liu S."/>
            <person name="Yao J."/>
            <person name="Bao L."/>
            <person name="Zhang J."/>
            <person name="Li Y."/>
            <person name="Jiang C."/>
            <person name="Sun L."/>
            <person name="Wang R."/>
            <person name="Zhang Y."/>
            <person name="Zhou T."/>
            <person name="Zeng Q."/>
            <person name="Fu Q."/>
            <person name="Gao S."/>
            <person name="Li N."/>
            <person name="Koren S."/>
            <person name="Jiang Y."/>
            <person name="Zimin A."/>
            <person name="Xu P."/>
            <person name="Phillippy A.M."/>
            <person name="Geng X."/>
            <person name="Song L."/>
            <person name="Sun F."/>
            <person name="Li C."/>
            <person name="Wang X."/>
            <person name="Chen A."/>
            <person name="Jin Y."/>
            <person name="Yuan Z."/>
            <person name="Yang Y."/>
            <person name="Tan S."/>
            <person name="Peatman E."/>
            <person name="Lu J."/>
            <person name="Qin Z."/>
            <person name="Dunham R."/>
            <person name="Li Z."/>
            <person name="Sonstegard T."/>
            <person name="Feng J."/>
            <person name="Danzmann R.G."/>
            <person name="Schroeder S."/>
            <person name="Scheffler B."/>
            <person name="Duke M.V."/>
            <person name="Ballard L."/>
            <person name="Kucuktas H."/>
            <person name="Kaltenboeck L."/>
            <person name="Liu H."/>
            <person name="Armbruster J."/>
            <person name="Xie Y."/>
            <person name="Kirby M.L."/>
            <person name="Tian Y."/>
            <person name="Flanagan M.E."/>
            <person name="Mu W."/>
            <person name="Waldbieser G.C."/>
        </authorList>
    </citation>
    <scope>NUCLEOTIDE SEQUENCE [LARGE SCALE GENOMIC DNA]</scope>
    <source>
        <strain evidence="5">SDA103</strain>
    </source>
</reference>
<dbReference type="Pfam" id="PF13895">
    <property type="entry name" value="Ig_2"/>
    <property type="match status" value="3"/>
</dbReference>
<dbReference type="RefSeq" id="XP_053532473.1">
    <property type="nucleotide sequence ID" value="XM_053676498.1"/>
</dbReference>
<feature type="domain" description="Ig-like" evidence="4">
    <location>
        <begin position="873"/>
        <end position="950"/>
    </location>
</feature>
<keyword evidence="2" id="KW-0472">Membrane</keyword>
<evidence type="ECO:0000256" key="2">
    <source>
        <dbReference type="SAM" id="Phobius"/>
    </source>
</evidence>
<dbReference type="RefSeq" id="XP_053532472.1">
    <property type="nucleotide sequence ID" value="XM_053676497.1"/>
</dbReference>
<dbReference type="Proteomes" id="UP000221080">
    <property type="component" value="Chromosome 27"/>
</dbReference>
<feature type="transmembrane region" description="Helical" evidence="2">
    <location>
        <begin position="1222"/>
        <end position="1245"/>
    </location>
</feature>
<evidence type="ECO:0000256" key="3">
    <source>
        <dbReference type="SAM" id="SignalP"/>
    </source>
</evidence>
<feature type="domain" description="Ig-like" evidence="4">
    <location>
        <begin position="1136"/>
        <end position="1213"/>
    </location>
</feature>
<evidence type="ECO:0000313" key="6">
    <source>
        <dbReference type="RefSeq" id="XP_053532472.1"/>
    </source>
</evidence>
<dbReference type="OrthoDB" id="10039395at2759"/>
<dbReference type="PROSITE" id="PS50835">
    <property type="entry name" value="IG_LIKE"/>
    <property type="match status" value="8"/>
</dbReference>
<keyword evidence="2" id="KW-1133">Transmembrane helix</keyword>
<dbReference type="KEGG" id="ipu:108259384"/>
<dbReference type="PANTHER" id="PTHR46013">
    <property type="entry name" value="VASCULAR CELL ADHESION MOLECULE 1"/>
    <property type="match status" value="1"/>
</dbReference>
<dbReference type="InterPro" id="IPR013783">
    <property type="entry name" value="Ig-like_fold"/>
</dbReference>
<gene>
    <name evidence="6 7" type="primary">LOC108259384</name>
</gene>
<proteinExistence type="predicted"/>
<dbReference type="SMART" id="SM00408">
    <property type="entry name" value="IGc2"/>
    <property type="match status" value="3"/>
</dbReference>
<evidence type="ECO:0000259" key="4">
    <source>
        <dbReference type="PROSITE" id="PS50835"/>
    </source>
</evidence>
<dbReference type="InterPro" id="IPR013106">
    <property type="entry name" value="Ig_V-set"/>
</dbReference>
<name>A0A9F7TGM0_ICTPU</name>
<organism evidence="5 6">
    <name type="scientific">Ictalurus punctatus</name>
    <name type="common">Channel catfish</name>
    <name type="synonym">Silurus punctatus</name>
    <dbReference type="NCBI Taxonomy" id="7998"/>
    <lineage>
        <taxon>Eukaryota</taxon>
        <taxon>Metazoa</taxon>
        <taxon>Chordata</taxon>
        <taxon>Craniata</taxon>
        <taxon>Vertebrata</taxon>
        <taxon>Euteleostomi</taxon>
        <taxon>Actinopterygii</taxon>
        <taxon>Neopterygii</taxon>
        <taxon>Teleostei</taxon>
        <taxon>Ostariophysi</taxon>
        <taxon>Siluriformes</taxon>
        <taxon>Ictaluridae</taxon>
        <taxon>Ictalurus</taxon>
    </lineage>
</organism>
<dbReference type="Pfam" id="PF07686">
    <property type="entry name" value="V-set"/>
    <property type="match status" value="2"/>
</dbReference>
<reference evidence="6 7" key="2">
    <citation type="submission" date="2025-04" db="UniProtKB">
        <authorList>
            <consortium name="RefSeq"/>
        </authorList>
    </citation>
    <scope>IDENTIFICATION</scope>
    <source>
        <tissue evidence="6 7">Blood</tissue>
    </source>
</reference>